<accession>A0A1B6KUA5</accession>
<proteinExistence type="predicted"/>
<gene>
    <name evidence="1" type="ORF">g.5356</name>
</gene>
<protein>
    <submittedName>
        <fullName evidence="1">Uncharacterized protein</fullName>
    </submittedName>
</protein>
<name>A0A1B6KUA5_9HEMI</name>
<feature type="non-terminal residue" evidence="1">
    <location>
        <position position="109"/>
    </location>
</feature>
<reference evidence="1" key="1">
    <citation type="submission" date="2015-11" db="EMBL/GenBank/DDBJ databases">
        <title>De novo transcriptome assembly of four potential Pierce s Disease insect vectors from Arizona vineyards.</title>
        <authorList>
            <person name="Tassone E.E."/>
        </authorList>
    </citation>
    <scope>NUCLEOTIDE SEQUENCE</scope>
</reference>
<organism evidence="1">
    <name type="scientific">Graphocephala atropunctata</name>
    <dbReference type="NCBI Taxonomy" id="36148"/>
    <lineage>
        <taxon>Eukaryota</taxon>
        <taxon>Metazoa</taxon>
        <taxon>Ecdysozoa</taxon>
        <taxon>Arthropoda</taxon>
        <taxon>Hexapoda</taxon>
        <taxon>Insecta</taxon>
        <taxon>Pterygota</taxon>
        <taxon>Neoptera</taxon>
        <taxon>Paraneoptera</taxon>
        <taxon>Hemiptera</taxon>
        <taxon>Auchenorrhyncha</taxon>
        <taxon>Membracoidea</taxon>
        <taxon>Cicadellidae</taxon>
        <taxon>Cicadellinae</taxon>
        <taxon>Cicadellini</taxon>
        <taxon>Graphocephala</taxon>
    </lineage>
</organism>
<evidence type="ECO:0000313" key="1">
    <source>
        <dbReference type="EMBL" id="JAT15029.1"/>
    </source>
</evidence>
<dbReference type="AlphaFoldDB" id="A0A1B6KUA5"/>
<dbReference type="EMBL" id="GEBQ01024948">
    <property type="protein sequence ID" value="JAT15029.1"/>
    <property type="molecule type" value="Transcribed_RNA"/>
</dbReference>
<sequence length="109" mass="12412">MNEWTRVTRAAWRGVAWWRAREAPTCSHSTDSAATEDVQSGTTPYHRLIRLALGKINAAPHNATLNLHYYRVQPMFRGYLSLTDRAVRFHCSAITAAHGTTQKMTELRE</sequence>